<keyword evidence="12" id="KW-1185">Reference proteome</keyword>
<feature type="transmembrane region" description="Helical" evidence="10">
    <location>
        <begin position="94"/>
        <end position="117"/>
    </location>
</feature>
<dbReference type="PANTHER" id="PTHR28259">
    <property type="entry name" value="FLUORIDE EXPORT PROTEIN 1-RELATED"/>
    <property type="match status" value="1"/>
</dbReference>
<comment type="similarity">
    <text evidence="7 10">Belongs to the fluoride channel Fluc/FEX (TC 1.A.43) family.</text>
</comment>
<proteinExistence type="inferred from homology"/>
<sequence>MTVAVWLGVAVLGGVGAVLRFLVDRTVSHRLSGAFPSGIFVVNISGALVLGLLAGLELGPTAALLAGVALLGAYTTFSTWMLQTLELGADRRIGLAIANIVVSLALGIAAAALGMWIGTRL</sequence>
<feature type="transmembrane region" description="Helical" evidence="10">
    <location>
        <begin position="6"/>
        <end position="23"/>
    </location>
</feature>
<dbReference type="GO" id="GO:0005886">
    <property type="term" value="C:plasma membrane"/>
    <property type="evidence" value="ECO:0007669"/>
    <property type="project" value="UniProtKB-SubCell"/>
</dbReference>
<keyword evidence="10" id="KW-0479">Metal-binding</keyword>
<dbReference type="Pfam" id="PF02537">
    <property type="entry name" value="CRCB"/>
    <property type="match status" value="1"/>
</dbReference>
<comment type="activity regulation">
    <text evidence="10">Na(+) is not transported, but it plays an essential structural role and its presence is essential for fluoride channel function.</text>
</comment>
<reference evidence="11 12" key="1">
    <citation type="submission" date="2016-01" db="EMBL/GenBank/DDBJ databases">
        <authorList>
            <consortium name="TB Trials Study Group"/>
            <person name="Sutton G."/>
            <person name="Brinkac L."/>
            <person name="Sanka R."/>
            <person name="Adams M."/>
            <person name="Lau E.L."/>
            <person name="Macaden R."/>
            <person name="Grewal H.M.S."/>
        </authorList>
    </citation>
    <scope>NUCLEOTIDE SEQUENCE [LARGE SCALE GENOMIC DNA]</scope>
    <source>
        <strain evidence="11 12">IS-1744</strain>
    </source>
</reference>
<evidence type="ECO:0000256" key="4">
    <source>
        <dbReference type="ARBA" id="ARBA00022989"/>
    </source>
</evidence>
<evidence type="ECO:0000256" key="1">
    <source>
        <dbReference type="ARBA" id="ARBA00004651"/>
    </source>
</evidence>
<dbReference type="Proteomes" id="UP000053707">
    <property type="component" value="Unassembled WGS sequence"/>
</dbReference>
<evidence type="ECO:0000256" key="10">
    <source>
        <dbReference type="HAMAP-Rule" id="MF_00454"/>
    </source>
</evidence>
<evidence type="ECO:0000256" key="9">
    <source>
        <dbReference type="ARBA" id="ARBA00049940"/>
    </source>
</evidence>
<evidence type="ECO:0000256" key="5">
    <source>
        <dbReference type="ARBA" id="ARBA00023136"/>
    </source>
</evidence>
<feature type="binding site" evidence="10">
    <location>
        <position position="75"/>
    </location>
    <ligand>
        <name>Na(+)</name>
        <dbReference type="ChEBI" id="CHEBI:29101"/>
        <note>structural</note>
    </ligand>
</feature>
<dbReference type="HAMAP" id="MF_00454">
    <property type="entry name" value="FluC"/>
    <property type="match status" value="1"/>
</dbReference>
<dbReference type="NCBIfam" id="NF010824">
    <property type="entry name" value="PRK14228.1"/>
    <property type="match status" value="1"/>
</dbReference>
<feature type="transmembrane region" description="Helical" evidence="10">
    <location>
        <begin position="35"/>
        <end position="56"/>
    </location>
</feature>
<dbReference type="GO" id="GO:0140114">
    <property type="term" value="P:cellular detoxification of fluoride"/>
    <property type="evidence" value="ECO:0007669"/>
    <property type="project" value="UniProtKB-UniRule"/>
</dbReference>
<keyword evidence="2 10" id="KW-1003">Cell membrane</keyword>
<keyword evidence="3 10" id="KW-0812">Transmembrane</keyword>
<dbReference type="AlphaFoldDB" id="A0A101A4P7"/>
<evidence type="ECO:0000256" key="2">
    <source>
        <dbReference type="ARBA" id="ARBA00022475"/>
    </source>
</evidence>
<evidence type="ECO:0000313" key="12">
    <source>
        <dbReference type="Proteomes" id="UP000053707"/>
    </source>
</evidence>
<evidence type="ECO:0000256" key="3">
    <source>
        <dbReference type="ARBA" id="ARBA00022692"/>
    </source>
</evidence>
<feature type="transmembrane region" description="Helical" evidence="10">
    <location>
        <begin position="62"/>
        <end position="82"/>
    </location>
</feature>
<keyword evidence="5 10" id="KW-0472">Membrane</keyword>
<evidence type="ECO:0000313" key="11">
    <source>
        <dbReference type="EMBL" id="KUI13248.1"/>
    </source>
</evidence>
<keyword evidence="10" id="KW-0915">Sodium</keyword>
<comment type="function">
    <text evidence="9 10">Fluoride-specific ion channel. Important for reducing fluoride concentration in the cell, thus reducing its toxicity.</text>
</comment>
<organism evidence="11 12">
    <name type="scientific">Mycobacterium lehmannii</name>
    <dbReference type="NCBI Taxonomy" id="2048550"/>
    <lineage>
        <taxon>Bacteria</taxon>
        <taxon>Bacillati</taxon>
        <taxon>Actinomycetota</taxon>
        <taxon>Actinomycetes</taxon>
        <taxon>Mycobacteriales</taxon>
        <taxon>Mycobacteriaceae</taxon>
        <taxon>Mycobacterium</taxon>
    </lineage>
</organism>
<keyword evidence="10" id="KW-0406">Ion transport</keyword>
<evidence type="ECO:0000256" key="6">
    <source>
        <dbReference type="ARBA" id="ARBA00023303"/>
    </source>
</evidence>
<dbReference type="GO" id="GO:0046872">
    <property type="term" value="F:metal ion binding"/>
    <property type="evidence" value="ECO:0007669"/>
    <property type="project" value="UniProtKB-KW"/>
</dbReference>
<keyword evidence="10" id="KW-0813">Transport</keyword>
<name>A0A101A4P7_9MYCO</name>
<evidence type="ECO:0000256" key="7">
    <source>
        <dbReference type="ARBA" id="ARBA00035120"/>
    </source>
</evidence>
<comment type="subcellular location">
    <subcellularLocation>
        <location evidence="1 10">Cell membrane</location>
        <topology evidence="1 10">Multi-pass membrane protein</topology>
    </subcellularLocation>
</comment>
<comment type="caution">
    <text evidence="11">The sequence shown here is derived from an EMBL/GenBank/DDBJ whole genome shotgun (WGS) entry which is preliminary data.</text>
</comment>
<keyword evidence="6 10" id="KW-0407">Ion channel</keyword>
<accession>A0A101A4P7</accession>
<protein>
    <recommendedName>
        <fullName evidence="10">Fluoride-specific ion channel FluC</fullName>
    </recommendedName>
</protein>
<gene>
    <name evidence="10" type="primary">fluC</name>
    <name evidence="10" type="synonym">crcB</name>
    <name evidence="11" type="ORF">AU192_18220</name>
</gene>
<dbReference type="EMBL" id="LQIR01000031">
    <property type="protein sequence ID" value="KUI13248.1"/>
    <property type="molecule type" value="Genomic_DNA"/>
</dbReference>
<feature type="binding site" evidence="10">
    <location>
        <position position="72"/>
    </location>
    <ligand>
        <name>Na(+)</name>
        <dbReference type="ChEBI" id="CHEBI:29101"/>
        <note>structural</note>
    </ligand>
</feature>
<keyword evidence="4 10" id="KW-1133">Transmembrane helix</keyword>
<evidence type="ECO:0000256" key="8">
    <source>
        <dbReference type="ARBA" id="ARBA00035585"/>
    </source>
</evidence>
<dbReference type="PANTHER" id="PTHR28259:SF1">
    <property type="entry name" value="FLUORIDE EXPORT PROTEIN 1-RELATED"/>
    <property type="match status" value="1"/>
</dbReference>
<comment type="catalytic activity">
    <reaction evidence="8">
        <text>fluoride(in) = fluoride(out)</text>
        <dbReference type="Rhea" id="RHEA:76159"/>
        <dbReference type="ChEBI" id="CHEBI:17051"/>
    </reaction>
    <physiologicalReaction direction="left-to-right" evidence="8">
        <dbReference type="Rhea" id="RHEA:76160"/>
    </physiologicalReaction>
</comment>
<dbReference type="InterPro" id="IPR003691">
    <property type="entry name" value="FluC"/>
</dbReference>
<dbReference type="GO" id="GO:0062054">
    <property type="term" value="F:fluoride channel activity"/>
    <property type="evidence" value="ECO:0007669"/>
    <property type="project" value="UniProtKB-UniRule"/>
</dbReference>